<protein>
    <submittedName>
        <fullName evidence="1">Uncharacterized protein</fullName>
    </submittedName>
</protein>
<evidence type="ECO:0000313" key="2">
    <source>
        <dbReference type="Proteomes" id="UP000224386"/>
    </source>
</evidence>
<gene>
    <name evidence="1" type="ORF">COK05_05490</name>
</gene>
<evidence type="ECO:0000313" key="1">
    <source>
        <dbReference type="EMBL" id="PFQ50452.1"/>
    </source>
</evidence>
<reference evidence="1 2" key="1">
    <citation type="submission" date="2017-09" db="EMBL/GenBank/DDBJ databases">
        <title>Large-scale bioinformatics analysis of Bacillus genomes uncovers conserved roles of natural products in bacterial physiology.</title>
        <authorList>
            <consortium name="Agbiome Team Llc"/>
            <person name="Bleich R.M."/>
            <person name="Grubbs K.J."/>
            <person name="Santa Maria K.C."/>
            <person name="Allen S.E."/>
            <person name="Farag S."/>
            <person name="Shank E.A."/>
            <person name="Bowers A."/>
        </authorList>
    </citation>
    <scope>NUCLEOTIDE SEQUENCE [LARGE SCALE GENOMIC DNA]</scope>
    <source>
        <strain evidence="1 2">AFS070861</strain>
    </source>
</reference>
<accession>A0A2B2M7F4</accession>
<organism evidence="1 2">
    <name type="scientific">Bacillus cereus</name>
    <dbReference type="NCBI Taxonomy" id="1396"/>
    <lineage>
        <taxon>Bacteria</taxon>
        <taxon>Bacillati</taxon>
        <taxon>Bacillota</taxon>
        <taxon>Bacilli</taxon>
        <taxon>Bacillales</taxon>
        <taxon>Bacillaceae</taxon>
        <taxon>Bacillus</taxon>
        <taxon>Bacillus cereus group</taxon>
    </lineage>
</organism>
<dbReference type="Proteomes" id="UP000224386">
    <property type="component" value="Unassembled WGS sequence"/>
</dbReference>
<dbReference type="AlphaFoldDB" id="A0A2B2M7F4"/>
<name>A0A2B2M7F4_BACCE</name>
<proteinExistence type="predicted"/>
<dbReference type="EMBL" id="NVAP01000010">
    <property type="protein sequence ID" value="PFQ50452.1"/>
    <property type="molecule type" value="Genomic_DNA"/>
</dbReference>
<comment type="caution">
    <text evidence="1">The sequence shown here is derived from an EMBL/GenBank/DDBJ whole genome shotgun (WGS) entry which is preliminary data.</text>
</comment>
<sequence length="63" mass="7318">MLFFEVIVKYALTDGRYAHVIRKKRVNVTGIVIAVTGEDSIWKRKLLVMYEFQQKDKCVKGIA</sequence>